<dbReference type="Proteomes" id="UP001516023">
    <property type="component" value="Unassembled WGS sequence"/>
</dbReference>
<reference evidence="1 2" key="1">
    <citation type="journal article" date="2020" name="G3 (Bethesda)">
        <title>Improved Reference Genome for Cyclotella cryptica CCMP332, a Model for Cell Wall Morphogenesis, Salinity Adaptation, and Lipid Production in Diatoms (Bacillariophyta).</title>
        <authorList>
            <person name="Roberts W.R."/>
            <person name="Downey K.M."/>
            <person name="Ruck E.C."/>
            <person name="Traller J.C."/>
            <person name="Alverson A.J."/>
        </authorList>
    </citation>
    <scope>NUCLEOTIDE SEQUENCE [LARGE SCALE GENOMIC DNA]</scope>
    <source>
        <strain evidence="1 2">CCMP332</strain>
    </source>
</reference>
<dbReference type="AlphaFoldDB" id="A0ABD3PUN4"/>
<protein>
    <recommendedName>
        <fullName evidence="3">Plastid lipid-associated protein/fibrillin conserved domain-containing protein</fullName>
    </recommendedName>
</protein>
<evidence type="ECO:0000313" key="1">
    <source>
        <dbReference type="EMBL" id="KAL3791086.1"/>
    </source>
</evidence>
<accession>A0ABD3PUN4</accession>
<proteinExistence type="predicted"/>
<keyword evidence="2" id="KW-1185">Reference proteome</keyword>
<gene>
    <name evidence="1" type="ORF">HJC23_012071</name>
</gene>
<evidence type="ECO:0000313" key="2">
    <source>
        <dbReference type="Proteomes" id="UP001516023"/>
    </source>
</evidence>
<comment type="caution">
    <text evidence="1">The sequence shown here is derived from an EMBL/GenBank/DDBJ whole genome shotgun (WGS) entry which is preliminary data.</text>
</comment>
<dbReference type="EMBL" id="JABMIG020000118">
    <property type="protein sequence ID" value="KAL3791086.1"/>
    <property type="molecule type" value="Genomic_DNA"/>
</dbReference>
<dbReference type="PANTHER" id="PTHR31906">
    <property type="entry name" value="PLASTID-LIPID-ASSOCIATED PROTEIN 4, CHLOROPLASTIC-RELATED"/>
    <property type="match status" value="1"/>
</dbReference>
<sequence length="378" mass="40884">MACFKTAAILLASSSTGHGFLGSRNPAAITAARHQLPSSSFPVAATNVNGSTEAVDAAEAAIDASPSPIDEPINEASHNVSVPPPLVDVTTTQNSLLRIAASSDRGQYATSQQKETVSRLLSDLESTYQPSHTTTTTANDDDGIIIPPQLTGTWTLLYSNTQLFRSSPFFLAGRSTCKTTREAEQFAWFCDMHRAALSISNIGTVRQIISGEGRLVNEFEVKAGAIPFLSDFVRPWRYSGGLPLTIDGAIVSSADVTPKDGGGGGVEWEIYMDTVEIRGSNIPILRSILDRDESKLKSRDLSKLLEENVESYETPRPVLRTTYVDEGMRIVRDEDDNVFVYGKVSDSQEPTDYSGVLSDLGVASLLEGFNDAVTKFYL</sequence>
<evidence type="ECO:0008006" key="3">
    <source>
        <dbReference type="Google" id="ProtNLM"/>
    </source>
</evidence>
<name>A0ABD3PUN4_9STRA</name>
<organism evidence="1 2">
    <name type="scientific">Cyclotella cryptica</name>
    <dbReference type="NCBI Taxonomy" id="29204"/>
    <lineage>
        <taxon>Eukaryota</taxon>
        <taxon>Sar</taxon>
        <taxon>Stramenopiles</taxon>
        <taxon>Ochrophyta</taxon>
        <taxon>Bacillariophyta</taxon>
        <taxon>Coscinodiscophyceae</taxon>
        <taxon>Thalassiosirophycidae</taxon>
        <taxon>Stephanodiscales</taxon>
        <taxon>Stephanodiscaceae</taxon>
        <taxon>Cyclotella</taxon>
    </lineage>
</organism>
<dbReference type="InterPro" id="IPR039633">
    <property type="entry name" value="PAP"/>
</dbReference>